<reference evidence="1 2" key="1">
    <citation type="submission" date="2018-08" db="EMBL/GenBank/DDBJ databases">
        <title>A genome reference for cultivated species of the human gut microbiota.</title>
        <authorList>
            <person name="Zou Y."/>
            <person name="Xue W."/>
            <person name="Luo G."/>
        </authorList>
    </citation>
    <scope>NUCLEOTIDE SEQUENCE [LARGE SCALE GENOMIC DNA]</scope>
    <source>
        <strain evidence="1 2">AM07-24</strain>
    </source>
</reference>
<dbReference type="Pfam" id="PF07009">
    <property type="entry name" value="NusG_II"/>
    <property type="match status" value="1"/>
</dbReference>
<evidence type="ECO:0000313" key="1">
    <source>
        <dbReference type="EMBL" id="RHJ83755.1"/>
    </source>
</evidence>
<sequence>MFKIIKKADIALFVLLILIGLGLSWWSLASGTQGQKVVVTVDGKLYGTYSLVENQTVEIRQRGRLNKITIKDETVQMSYSDCRNQVCVKDGKISRTNQSIVCLPNKVMVEITGGEEDFDAISN</sequence>
<dbReference type="RefSeq" id="WP_082907375.1">
    <property type="nucleotide sequence ID" value="NZ_AP025567.1"/>
</dbReference>
<comment type="caution">
    <text evidence="1">The sequence shown here is derived from an EMBL/GenBank/DDBJ whole genome shotgun (WGS) entry which is preliminary data.</text>
</comment>
<dbReference type="STRING" id="1776384.GCA_900086585_01239"/>
<gene>
    <name evidence="1" type="ORF">DW099_18725</name>
</gene>
<dbReference type="OrthoDB" id="47603at2"/>
<accession>A0A415DUR4</accession>
<dbReference type="GeneID" id="83003620"/>
<dbReference type="InterPro" id="IPR038690">
    <property type="entry name" value="NusG_2_sf"/>
</dbReference>
<protein>
    <submittedName>
        <fullName evidence="1">NusG domain II-containing protein</fullName>
    </submittedName>
</protein>
<keyword evidence="2" id="KW-1185">Reference proteome</keyword>
<proteinExistence type="predicted"/>
<name>A0A415DUR4_9FIRM</name>
<dbReference type="Proteomes" id="UP000284841">
    <property type="component" value="Unassembled WGS sequence"/>
</dbReference>
<dbReference type="Gene3D" id="2.60.320.10">
    <property type="entry name" value="N-utilization substance G protein NusG, insert domain"/>
    <property type="match status" value="1"/>
</dbReference>
<dbReference type="CDD" id="cd09911">
    <property type="entry name" value="Lin0431_like"/>
    <property type="match status" value="1"/>
</dbReference>
<organism evidence="1 2">
    <name type="scientific">Emergencia timonensis</name>
    <dbReference type="NCBI Taxonomy" id="1776384"/>
    <lineage>
        <taxon>Bacteria</taxon>
        <taxon>Bacillati</taxon>
        <taxon>Bacillota</taxon>
        <taxon>Clostridia</taxon>
        <taxon>Peptostreptococcales</taxon>
        <taxon>Anaerovoracaceae</taxon>
        <taxon>Emergencia</taxon>
    </lineage>
</organism>
<dbReference type="EMBL" id="QRMS01000008">
    <property type="protein sequence ID" value="RHJ83755.1"/>
    <property type="molecule type" value="Genomic_DNA"/>
</dbReference>
<dbReference type="AlphaFoldDB" id="A0A415DUR4"/>
<evidence type="ECO:0000313" key="2">
    <source>
        <dbReference type="Proteomes" id="UP000284841"/>
    </source>
</evidence>